<organism evidence="1 2">
    <name type="scientific">Entomophthora muscae</name>
    <dbReference type="NCBI Taxonomy" id="34485"/>
    <lineage>
        <taxon>Eukaryota</taxon>
        <taxon>Fungi</taxon>
        <taxon>Fungi incertae sedis</taxon>
        <taxon>Zoopagomycota</taxon>
        <taxon>Entomophthoromycotina</taxon>
        <taxon>Entomophthoromycetes</taxon>
        <taxon>Entomophthorales</taxon>
        <taxon>Entomophthoraceae</taxon>
        <taxon>Entomophthora</taxon>
    </lineage>
</organism>
<keyword evidence="2" id="KW-1185">Reference proteome</keyword>
<accession>A0ACC2TEJ3</accession>
<reference evidence="1" key="1">
    <citation type="submission" date="2022-04" db="EMBL/GenBank/DDBJ databases">
        <title>Genome of the entomopathogenic fungus Entomophthora muscae.</title>
        <authorList>
            <person name="Elya C."/>
            <person name="Lovett B.R."/>
            <person name="Lee E."/>
            <person name="Macias A.M."/>
            <person name="Hajek A.E."/>
            <person name="De Bivort B.L."/>
            <person name="Kasson M.T."/>
            <person name="De Fine Licht H.H."/>
            <person name="Stajich J.E."/>
        </authorList>
    </citation>
    <scope>NUCLEOTIDE SEQUENCE</scope>
    <source>
        <strain evidence="1">Berkeley</strain>
    </source>
</reference>
<dbReference type="EMBL" id="QTSX02002945">
    <property type="protein sequence ID" value="KAJ9072963.1"/>
    <property type="molecule type" value="Genomic_DNA"/>
</dbReference>
<gene>
    <name evidence="1" type="ORF">DSO57_1021591</name>
</gene>
<dbReference type="Proteomes" id="UP001165960">
    <property type="component" value="Unassembled WGS sequence"/>
</dbReference>
<sequence length="209" mass="23694">MHQVAHPGPSDDPTILDMEHICQFLNENGDVLTSTAINNTRRIKAYLIQFNHPMLTALVNQLEQQRIISEQTIMALNYLQDYSKTVENLLQDQLHQIQHEHVVLGALHLDIVIIVQQITEDHYSLQQKVIQPLVEEVAKEKSHSTQHDVDIGDIQTQLETSKKPVTDGLEMLCLESTRPKTTCVGFLSTSPQSVSWVIARDQLEGFVIL</sequence>
<evidence type="ECO:0000313" key="2">
    <source>
        <dbReference type="Proteomes" id="UP001165960"/>
    </source>
</evidence>
<comment type="caution">
    <text evidence="1">The sequence shown here is derived from an EMBL/GenBank/DDBJ whole genome shotgun (WGS) entry which is preliminary data.</text>
</comment>
<protein>
    <submittedName>
        <fullName evidence="1">Uncharacterized protein</fullName>
    </submittedName>
</protein>
<name>A0ACC2TEJ3_9FUNG</name>
<evidence type="ECO:0000313" key="1">
    <source>
        <dbReference type="EMBL" id="KAJ9072963.1"/>
    </source>
</evidence>
<proteinExistence type="predicted"/>